<evidence type="ECO:0000256" key="1">
    <source>
        <dbReference type="ARBA" id="ARBA00004138"/>
    </source>
</evidence>
<dbReference type="InterPro" id="IPR033305">
    <property type="entry name" value="Hydin-like"/>
</dbReference>
<dbReference type="PANTHER" id="PTHR23053:SF0">
    <property type="entry name" value="HYDROCEPHALUS-INDUCING PROTEIN HOMOLOG"/>
    <property type="match status" value="1"/>
</dbReference>
<comment type="caution">
    <text evidence="9">The sequence shown here is derived from an EMBL/GenBank/DDBJ whole genome shotgun (WGS) entry which is preliminary data.</text>
</comment>
<protein>
    <submittedName>
        <fullName evidence="9">Similar to Hydin: Hydrocephalus-inducing protein (Mus musculus)</fullName>
    </submittedName>
</protein>
<feature type="domain" description="HYDIN/VesB/CFA65-like Ig-like" evidence="7">
    <location>
        <begin position="1702"/>
        <end position="1802"/>
    </location>
</feature>
<feature type="domain" description="Deleted in lung and esophageal cancer protein 1 Ig-like" evidence="8">
    <location>
        <begin position="207"/>
        <end position="291"/>
    </location>
</feature>
<organism evidence="9 10">
    <name type="scientific">Cotesia congregata</name>
    <name type="common">Parasitoid wasp</name>
    <name type="synonym">Apanteles congregatus</name>
    <dbReference type="NCBI Taxonomy" id="51543"/>
    <lineage>
        <taxon>Eukaryota</taxon>
        <taxon>Metazoa</taxon>
        <taxon>Ecdysozoa</taxon>
        <taxon>Arthropoda</taxon>
        <taxon>Hexapoda</taxon>
        <taxon>Insecta</taxon>
        <taxon>Pterygota</taxon>
        <taxon>Neoptera</taxon>
        <taxon>Endopterygota</taxon>
        <taxon>Hymenoptera</taxon>
        <taxon>Apocrita</taxon>
        <taxon>Ichneumonoidea</taxon>
        <taxon>Braconidae</taxon>
        <taxon>Microgastrinae</taxon>
        <taxon>Cotesia</taxon>
    </lineage>
</organism>
<proteinExistence type="predicted"/>
<dbReference type="Gene3D" id="2.60.40.10">
    <property type="entry name" value="Immunoglobulins"/>
    <property type="match status" value="9"/>
</dbReference>
<evidence type="ECO:0000256" key="3">
    <source>
        <dbReference type="ARBA" id="ARBA00022490"/>
    </source>
</evidence>
<name>A0A8J2HEN5_COTCN</name>
<feature type="domain" description="HYDIN/VesB/CFA65-like Ig-like" evidence="7">
    <location>
        <begin position="577"/>
        <end position="677"/>
    </location>
</feature>
<dbReference type="GO" id="GO:0003341">
    <property type="term" value="P:cilium movement"/>
    <property type="evidence" value="ECO:0007669"/>
    <property type="project" value="TreeGrafter"/>
</dbReference>
<dbReference type="Pfam" id="PF23277">
    <property type="entry name" value="Ig_Dlec1_1"/>
    <property type="match status" value="1"/>
</dbReference>
<keyword evidence="4" id="KW-0969">Cilium</keyword>
<dbReference type="OrthoDB" id="7610565at2759"/>
<gene>
    <name evidence="9" type="ORF">HICCMSTLAB_LOCUS7979</name>
</gene>
<dbReference type="EMBL" id="CAJNRD030001121">
    <property type="protein sequence ID" value="CAG5095979.1"/>
    <property type="molecule type" value="Genomic_DNA"/>
</dbReference>
<evidence type="ECO:0000256" key="4">
    <source>
        <dbReference type="ARBA" id="ARBA00023069"/>
    </source>
</evidence>
<evidence type="ECO:0000256" key="2">
    <source>
        <dbReference type="ARBA" id="ARBA00004496"/>
    </source>
</evidence>
<dbReference type="Pfam" id="PF22544">
    <property type="entry name" value="HYDIN_VesB_CFA65-like_Ig"/>
    <property type="match status" value="3"/>
</dbReference>
<dbReference type="Proteomes" id="UP000786811">
    <property type="component" value="Unassembled WGS sequence"/>
</dbReference>
<feature type="domain" description="HYDIN/VesB/CFA65-like Ig-like" evidence="7">
    <location>
        <begin position="309"/>
        <end position="401"/>
    </location>
</feature>
<dbReference type="InterPro" id="IPR059041">
    <property type="entry name" value="Ig_DLEC1_1"/>
</dbReference>
<evidence type="ECO:0000256" key="6">
    <source>
        <dbReference type="SAM" id="MobiDB-lite"/>
    </source>
</evidence>
<evidence type="ECO:0000313" key="9">
    <source>
        <dbReference type="EMBL" id="CAG5095979.1"/>
    </source>
</evidence>
<sequence>MAHHNKRNFMEDMRLIIHEIENIKMEPEECNVSCPPFGCPEEPCPGQFRNTEVSQNSSTYCSDKNKNLSLISTCQVPSTKPRCVQPESRVLPNYQSSVEICYPPVHTPNNSFIQNRQQYCSKSTPLNYLHQHHIFQPSHLNSISQSHKNQNSMPPILEQKSCPQSCIITLYTSEYKNFLLNHEEKKSNSSCCSTKLTFSDTKCSRTFKIVPTEIIFRQYIPGNIYNTPLTITNIDKSSHVFRLTYDKNSPFDVNAKKMLINQKLAPGMSLNYNIKFIPEEKKDYYHQLDVVTDCQTFSVPLIAIGPRALLDFPDQIWMPETAVKIPSSKIFLIQNIGNRNTAFTSFSESEYFSIEPESGMIMEKEAVQFSVNFIASNSGNFYGIIYLQYDTGELIRIDAKANAVNCNIYLNNDQLRIEDTFIGLLTNGRLKIHNDSDYLVEFQWVKYKNPETNICHKEKLTEIFGATKNTKSTEYAGLEHDICRPEVYKSIYERIYTDEMTSLLKENFTYSNNHFSITPIKGKILPRSFTNVIVDFQPTSVGNLMSTAYLEVTGRVERIPKFSFQLILRLSGVSKGPVIKFKNPIINIGDVYIFTAQNVQAICKNEGLVTGTLSYKTKLDDDNCTINVTPEQQKIRTEEFSSFNITFSSSKYGQFTEMVDFKIEESDEIITLCIRGNSILPALNFDKTHLNCGTTALGFTSKHEVTLLNDSPVSIKLNLTIPDGNEPPVTYESFTYSAPNLVSNPKEFFIKPQQFILNAKSSRNIIINFTPNVARVSNTCLKVKFDGFDSTPVTLPIVFKSEAASLEIEPSSHVVELCYINFPFTLHFTIKNKSDIEGFAYNKKQSSKNSAIFYSMSRQLWHLKSNEFKCSSVTLIATKYGRQSIEIPIITFGSLYPQILTIAYNCQGATVLSIPSELDWGEVQLLEKKSMSFKLVNYSPVPAYFKAIISNSKSPWSLSPTSGEINPLKSENITATIFMRESKQLCNSIFVSVLNSLTVTIVLKAFGIGLPIIIDPNIFPTFDMGCFFNKQKKYLSLMVTNEGNQLQKIFFSSIEIKMMESDKLITHSKKFLVEPFLIDLLPRNKQKIKCVVYSEKIGNISEEWWIYSLLPGQKMYELIGKSLFSAKFIKPLINFNKNKLSFFINIGSNSEESSEKLIDEIEVTNTSELNLQAHVSIRAPFSLLTDKNLYTQSIVVNFCHNLASSIQICFIPLINDSQYSSKIYRDMLKFEYEYPKVDEIECEAAIIYPNIIIDPDSLQFDLILGSIVEKEITLTNEGPVTAYYQFYWANENIEYLKIKSVSLTSVNSQTKLTTDEMDLQNGFQIFKRKLSEERVDNFIKLLPIDGFVPPFSKKLITCTFYTQDPLLIKAKLQCQVLKGPLISIEVEAKADTVRYHLSTKNINFGNKLIFQYHYEKFTLKNVCNIQIDYKLYILPQESQNPTRIFSINPKKGFIKSGETAVITLQYKPIIPGYVEEFFYLDIENLSPIKISMQCHGIFPQVYLPLPRANNDNLICDEYCALQYFEDLNNNKELNNKKNSSQIISEADLSRLTSNGWYVVNCYELPQIVDIKMFIERHFATEFIKKNNTPLYDYIVTYVLNLGYVVIDQLTSHSLTILNYSSCKLFIEMKQPKSQKYLSKYGITIKFENRILEPAELCVLEISINPSSKILLDKTGEIRREIFIEVAHGCTVSILIIGVITFPSLKTNTNYIDFESIFIGECKETPLLIENDGLIDCRWRIKLSDENKMSNSFYLIETEGITSPKQHIVINIHFKPHKSGYHETDLIIFIEQSCESIKIKLIGRGVERKLNISEPSIDFFANLHGSSKEHIFYIENPNVCPIEFYWEHLDKISNEENKIIRALLTYYQANEIFLPITKIAAQLPQKLYEFYYDLVDNATSRNIKKNINNLSEEFDNANNSCMTSEFKDVKESISCDETESLIYSYINNLHNQDDFWKTRKDPIKEINDDYYYYYKLLTNKICIVFHGAPFTSYQETACRAARKINLPLLNLNTEITEFIALKKSPSAIKIKEIIYQKYEVLLATVKDQLENFEFTTKINDSTHKEKIYNQEVKINKLKNEYLFNFSKPKINDLIDSLQTIPSIEELHSMDPFSCLEYKIEGINLIESIINCKKKLLDKSSIKIKKRRSKSKHEETFLDIDINLFKEILKEILESDNFRKGFVLQTLANNFIKNQVEVFSLIINHSSINVLFFVTFDNSLELYERKLMENLTDEIGEKNKTLDTSNKTFPLASNHDFEDQSVIIEKNVDPIIKNVEQNYSEKLFAVNKNHRKSDSESNIYNKQESKRKLKSPKSQSLCEPILFKLSDKEDGIKKKKKSKSVAKAFNNYNSNLKSMLRIIDNWTSASDMNDGHRWHAKFSDPWDLRVYDLIINQLLEMSDFINKLSIEQMRGPNLNSKFYRILTKTQQRKLSNSDDQVFKLYSLPNFSSSDMSGTQVEDVEPRSAMQPGEVKYFKIVFNPENIGTFRREFFLGIIGNDKIYSISVNGIVDNPIL</sequence>
<keyword evidence="3" id="KW-0963">Cytoplasm</keyword>
<dbReference type="InterPro" id="IPR053879">
    <property type="entry name" value="HYDIN_VesB_CFA65-like_Ig"/>
</dbReference>
<reference evidence="9" key="1">
    <citation type="submission" date="2021-04" db="EMBL/GenBank/DDBJ databases">
        <authorList>
            <person name="Chebbi M.A.C M."/>
        </authorList>
    </citation>
    <scope>NUCLEOTIDE SEQUENCE</scope>
</reference>
<dbReference type="InterPro" id="IPR013783">
    <property type="entry name" value="Ig-like_fold"/>
</dbReference>
<evidence type="ECO:0000313" key="10">
    <source>
        <dbReference type="Proteomes" id="UP000786811"/>
    </source>
</evidence>
<evidence type="ECO:0000256" key="5">
    <source>
        <dbReference type="ARBA" id="ARBA00023273"/>
    </source>
</evidence>
<evidence type="ECO:0000259" key="7">
    <source>
        <dbReference type="Pfam" id="PF22544"/>
    </source>
</evidence>
<keyword evidence="5" id="KW-0966">Cell projection</keyword>
<dbReference type="GO" id="GO:0005930">
    <property type="term" value="C:axoneme"/>
    <property type="evidence" value="ECO:0007669"/>
    <property type="project" value="TreeGrafter"/>
</dbReference>
<dbReference type="GO" id="GO:1904158">
    <property type="term" value="P:axonemal central apparatus assembly"/>
    <property type="evidence" value="ECO:0007669"/>
    <property type="project" value="TreeGrafter"/>
</dbReference>
<keyword evidence="10" id="KW-1185">Reference proteome</keyword>
<dbReference type="PANTHER" id="PTHR23053">
    <property type="entry name" value="DLEC1 DELETED IN LUNG AND ESOPHAGEAL CANCER 1"/>
    <property type="match status" value="1"/>
</dbReference>
<evidence type="ECO:0000259" key="8">
    <source>
        <dbReference type="Pfam" id="PF23277"/>
    </source>
</evidence>
<accession>A0A8J2HEN5</accession>
<comment type="subcellular location">
    <subcellularLocation>
        <location evidence="1">Cell projection</location>
        <location evidence="1">Cilium</location>
    </subcellularLocation>
    <subcellularLocation>
        <location evidence="2">Cytoplasm</location>
    </subcellularLocation>
</comment>
<feature type="region of interest" description="Disordered" evidence="6">
    <location>
        <begin position="2292"/>
        <end position="2311"/>
    </location>
</feature>